<dbReference type="Proteomes" id="UP000257144">
    <property type="component" value="Unassembled WGS sequence"/>
</dbReference>
<keyword evidence="8" id="KW-1185">Reference proteome</keyword>
<organism evidence="7 8">
    <name type="scientific">Neobacillus piezotolerans</name>
    <dbReference type="NCBI Taxonomy" id="2259171"/>
    <lineage>
        <taxon>Bacteria</taxon>
        <taxon>Bacillati</taxon>
        <taxon>Bacillota</taxon>
        <taxon>Bacilli</taxon>
        <taxon>Bacillales</taxon>
        <taxon>Bacillaceae</taxon>
        <taxon>Neobacillus</taxon>
    </lineage>
</organism>
<dbReference type="EMBL" id="QNQT01000022">
    <property type="protein sequence ID" value="RDU34665.1"/>
    <property type="molecule type" value="Genomic_DNA"/>
</dbReference>
<dbReference type="Pfam" id="PF04932">
    <property type="entry name" value="Wzy_C"/>
    <property type="match status" value="1"/>
</dbReference>
<evidence type="ECO:0000256" key="3">
    <source>
        <dbReference type="ARBA" id="ARBA00022989"/>
    </source>
</evidence>
<proteinExistence type="predicted"/>
<dbReference type="AlphaFoldDB" id="A0A3D8GJM4"/>
<sequence>MYYFILLFPFIFFVFGGETHYSLGKLVYLFVFVLSSWILLLLKRHYWSSCFKKPISIMEIMVVGFIGLAAISALLSEHKLTSFFGSILRYEGLLTIVAYCSVFLFSYRLIEFQKQTKLVIAFILCAIPISLYGILQHFRLEPLPRGTFDFGPSSIGLFGNPNFFGSYLVMVFLMACVVFLSRNRGRLINFYFAAACLIFLSMIFTSTRSAWLGTFVGVVGLTILVVRKRKELWGRWGTLLASLGLIFMITESAGDGGYLNRLLTTIIEPYNIVTEQETGMEGSGRFLIWQKSLPLVKEYFWIGSGPDTFKYVYPNQDMESKEVLGEIIIDKAHNEYLQIAITMGVPALLVYLALVGIILIRAFKAVRVVAEQQKIILYGLICVIIGYLVQAFFNISVVTVAPIYWSILGVTFGLSTHYLQAAKLTGEQKENLTQVKNQQIKAM</sequence>
<dbReference type="PANTHER" id="PTHR37422">
    <property type="entry name" value="TEICHURONIC ACID BIOSYNTHESIS PROTEIN TUAE"/>
    <property type="match status" value="1"/>
</dbReference>
<dbReference type="PANTHER" id="PTHR37422:SF13">
    <property type="entry name" value="LIPOPOLYSACCHARIDE BIOSYNTHESIS PROTEIN PA4999-RELATED"/>
    <property type="match status" value="1"/>
</dbReference>
<feature type="transmembrane region" description="Helical" evidence="5">
    <location>
        <begin position="233"/>
        <end position="250"/>
    </location>
</feature>
<keyword evidence="4 5" id="KW-0472">Membrane</keyword>
<dbReference type="InterPro" id="IPR007016">
    <property type="entry name" value="O-antigen_ligase-rel_domated"/>
</dbReference>
<feature type="transmembrane region" description="Helical" evidence="5">
    <location>
        <begin position="339"/>
        <end position="363"/>
    </location>
</feature>
<keyword evidence="2 5" id="KW-0812">Transmembrane</keyword>
<feature type="domain" description="O-antigen ligase-related" evidence="6">
    <location>
        <begin position="194"/>
        <end position="352"/>
    </location>
</feature>
<feature type="transmembrane region" description="Helical" evidence="5">
    <location>
        <begin position="375"/>
        <end position="397"/>
    </location>
</feature>
<evidence type="ECO:0000313" key="7">
    <source>
        <dbReference type="EMBL" id="RDU34665.1"/>
    </source>
</evidence>
<gene>
    <name evidence="7" type="ORF">DRW41_22315</name>
</gene>
<name>A0A3D8GJM4_9BACI</name>
<accession>A0A3D8GJM4</accession>
<feature type="transmembrane region" description="Helical" evidence="5">
    <location>
        <begin position="54"/>
        <end position="75"/>
    </location>
</feature>
<keyword evidence="3 5" id="KW-1133">Transmembrane helix</keyword>
<feature type="transmembrane region" description="Helical" evidence="5">
    <location>
        <begin position="155"/>
        <end position="180"/>
    </location>
</feature>
<dbReference type="OrthoDB" id="1762823at2"/>
<feature type="transmembrane region" description="Helical" evidence="5">
    <location>
        <begin position="118"/>
        <end position="135"/>
    </location>
</feature>
<evidence type="ECO:0000256" key="1">
    <source>
        <dbReference type="ARBA" id="ARBA00004141"/>
    </source>
</evidence>
<evidence type="ECO:0000259" key="6">
    <source>
        <dbReference type="Pfam" id="PF04932"/>
    </source>
</evidence>
<feature type="transmembrane region" description="Helical" evidence="5">
    <location>
        <begin position="210"/>
        <end position="226"/>
    </location>
</feature>
<reference evidence="7 8" key="1">
    <citation type="submission" date="2018-07" db="EMBL/GenBank/DDBJ databases">
        <title>Bacillus sp. YLB-04 draft genome sequence.</title>
        <authorList>
            <person name="Yu L."/>
            <person name="Tang X."/>
        </authorList>
    </citation>
    <scope>NUCLEOTIDE SEQUENCE [LARGE SCALE GENOMIC DNA]</scope>
    <source>
        <strain evidence="7 8">YLB-04</strain>
    </source>
</reference>
<feature type="transmembrane region" description="Helical" evidence="5">
    <location>
        <begin position="187"/>
        <end position="204"/>
    </location>
</feature>
<comment type="caution">
    <text evidence="7">The sequence shown here is derived from an EMBL/GenBank/DDBJ whole genome shotgun (WGS) entry which is preliminary data.</text>
</comment>
<evidence type="ECO:0000313" key="8">
    <source>
        <dbReference type="Proteomes" id="UP000257144"/>
    </source>
</evidence>
<feature type="transmembrane region" description="Helical" evidence="5">
    <location>
        <begin position="87"/>
        <end position="106"/>
    </location>
</feature>
<dbReference type="GO" id="GO:0016020">
    <property type="term" value="C:membrane"/>
    <property type="evidence" value="ECO:0007669"/>
    <property type="project" value="UniProtKB-SubCell"/>
</dbReference>
<dbReference type="InterPro" id="IPR051533">
    <property type="entry name" value="WaaL-like"/>
</dbReference>
<feature type="transmembrane region" description="Helical" evidence="5">
    <location>
        <begin position="26"/>
        <end position="42"/>
    </location>
</feature>
<comment type="subcellular location">
    <subcellularLocation>
        <location evidence="1">Membrane</location>
        <topology evidence="1">Multi-pass membrane protein</topology>
    </subcellularLocation>
</comment>
<evidence type="ECO:0000256" key="4">
    <source>
        <dbReference type="ARBA" id="ARBA00023136"/>
    </source>
</evidence>
<protein>
    <recommendedName>
        <fullName evidence="6">O-antigen ligase-related domain-containing protein</fullName>
    </recommendedName>
</protein>
<feature type="transmembrane region" description="Helical" evidence="5">
    <location>
        <begin position="403"/>
        <end position="419"/>
    </location>
</feature>
<evidence type="ECO:0000256" key="2">
    <source>
        <dbReference type="ARBA" id="ARBA00022692"/>
    </source>
</evidence>
<evidence type="ECO:0000256" key="5">
    <source>
        <dbReference type="SAM" id="Phobius"/>
    </source>
</evidence>